<evidence type="ECO:0000256" key="5">
    <source>
        <dbReference type="ARBA" id="ARBA00022840"/>
    </source>
</evidence>
<evidence type="ECO:0000256" key="4">
    <source>
        <dbReference type="ARBA" id="ARBA00022741"/>
    </source>
</evidence>
<keyword evidence="2" id="KW-0813">Transport</keyword>
<keyword evidence="3" id="KW-1003">Cell membrane</keyword>
<dbReference type="GO" id="GO:0005886">
    <property type="term" value="C:plasma membrane"/>
    <property type="evidence" value="ECO:0007669"/>
    <property type="project" value="UniProtKB-SubCell"/>
</dbReference>
<dbReference type="GO" id="GO:0016887">
    <property type="term" value="F:ATP hydrolysis activity"/>
    <property type="evidence" value="ECO:0007669"/>
    <property type="project" value="InterPro"/>
</dbReference>
<dbReference type="EMBL" id="DRYQ01000111">
    <property type="protein sequence ID" value="HHQ51196.1"/>
    <property type="molecule type" value="Genomic_DNA"/>
</dbReference>
<evidence type="ECO:0000256" key="3">
    <source>
        <dbReference type="ARBA" id="ARBA00022475"/>
    </source>
</evidence>
<dbReference type="Gene3D" id="3.40.50.300">
    <property type="entry name" value="P-loop containing nucleotide triphosphate hydrolases"/>
    <property type="match status" value="1"/>
</dbReference>
<sequence>MEHDIVVENLVKRFGPVEAVRGVSFTVARGEIFGFLGPNGAGKTTTIHILATLLKPTAGRATVAGYDVVKEPDKVRRNIGIVFQDPSLDLDLSGYENLYIHGRLYGLSGQRLRERLEEVLKFVELWEFRDREVRTYSGGMRRRLEIARAMLHTPRTLFLDEPTLGLDPQTRVHIWDYIRELRKSYGTTIFLTTHYMDEAEMLCDRIAIIDHGKIIAIGTAEELKSMLSSDIVYVKLEQVNEDVCSKISIESVKNCRVVEGNTLALQVRKASEAIPTILQLLDRLEVRVLEVSYRRPSLNDVFIHLTGRELRDSEASPVETMRIMRIARVR</sequence>
<dbReference type="PROSITE" id="PS00211">
    <property type="entry name" value="ABC_TRANSPORTER_1"/>
    <property type="match status" value="1"/>
</dbReference>
<evidence type="ECO:0000256" key="1">
    <source>
        <dbReference type="ARBA" id="ARBA00004413"/>
    </source>
</evidence>
<dbReference type="Pfam" id="PF13732">
    <property type="entry name" value="DrrA1-3_C"/>
    <property type="match status" value="1"/>
</dbReference>
<dbReference type="CDD" id="cd03265">
    <property type="entry name" value="ABC_DrrA"/>
    <property type="match status" value="1"/>
</dbReference>
<dbReference type="GO" id="GO:1900753">
    <property type="term" value="P:doxorubicin transport"/>
    <property type="evidence" value="ECO:0007669"/>
    <property type="project" value="InterPro"/>
</dbReference>
<keyword evidence="4" id="KW-0547">Nucleotide-binding</keyword>
<dbReference type="FunFam" id="3.40.50.300:FF:000589">
    <property type="entry name" value="ABC transporter, ATP-binding subunit"/>
    <property type="match status" value="1"/>
</dbReference>
<dbReference type="InterPro" id="IPR027417">
    <property type="entry name" value="P-loop_NTPase"/>
</dbReference>
<keyword evidence="7" id="KW-0472">Membrane</keyword>
<proteinExistence type="inferred from homology"/>
<gene>
    <name evidence="10" type="ORF">ENM66_07615</name>
</gene>
<dbReference type="InterPro" id="IPR005894">
    <property type="entry name" value="DrrA"/>
</dbReference>
<dbReference type="InterPro" id="IPR017871">
    <property type="entry name" value="ABC_transporter-like_CS"/>
</dbReference>
<protein>
    <submittedName>
        <fullName evidence="10">ATP-binding cassette domain-containing protein</fullName>
    </submittedName>
</protein>
<dbReference type="PANTHER" id="PTHR43582:SF4">
    <property type="entry name" value="ANTIBIOTIC RESISTANCE ABC TRANSPORTER ATP-BINDING PROTEIN"/>
    <property type="match status" value="1"/>
</dbReference>
<dbReference type="Pfam" id="PF00005">
    <property type="entry name" value="ABC_tran"/>
    <property type="match status" value="1"/>
</dbReference>
<reference evidence="10" key="1">
    <citation type="journal article" date="2020" name="mSystems">
        <title>Genome- and Community-Level Interaction Insights into Carbon Utilization and Element Cycling Functions of Hydrothermarchaeota in Hydrothermal Sediment.</title>
        <authorList>
            <person name="Zhou Z."/>
            <person name="Liu Y."/>
            <person name="Xu W."/>
            <person name="Pan J."/>
            <person name="Luo Z.H."/>
            <person name="Li M."/>
        </authorList>
    </citation>
    <scope>NUCLEOTIDE SEQUENCE [LARGE SCALE GENOMIC DNA]</scope>
    <source>
        <strain evidence="10">SpSt-1105</strain>
    </source>
</reference>
<evidence type="ECO:0000256" key="8">
    <source>
        <dbReference type="ARBA" id="ARBA00049985"/>
    </source>
</evidence>
<name>A0A7J3Z8W5_9CREN</name>
<evidence type="ECO:0000256" key="6">
    <source>
        <dbReference type="ARBA" id="ARBA00022967"/>
    </source>
</evidence>
<dbReference type="SMART" id="SM00382">
    <property type="entry name" value="AAA"/>
    <property type="match status" value="1"/>
</dbReference>
<dbReference type="AlphaFoldDB" id="A0A7J3Z8W5"/>
<dbReference type="PROSITE" id="PS50893">
    <property type="entry name" value="ABC_TRANSPORTER_2"/>
    <property type="match status" value="1"/>
</dbReference>
<evidence type="ECO:0000259" key="9">
    <source>
        <dbReference type="PROSITE" id="PS50893"/>
    </source>
</evidence>
<evidence type="ECO:0000256" key="2">
    <source>
        <dbReference type="ARBA" id="ARBA00022448"/>
    </source>
</evidence>
<comment type="similarity">
    <text evidence="8">Belongs to the ABC transporter superfamily. Drug exporter-1 (DrugE1) (TC 3.A.1.105) family.</text>
</comment>
<dbReference type="InterPro" id="IPR025302">
    <property type="entry name" value="DrrA1/2-like_C"/>
</dbReference>
<dbReference type="InterPro" id="IPR003593">
    <property type="entry name" value="AAA+_ATPase"/>
</dbReference>
<dbReference type="GO" id="GO:0005524">
    <property type="term" value="F:ATP binding"/>
    <property type="evidence" value="ECO:0007669"/>
    <property type="project" value="UniProtKB-KW"/>
</dbReference>
<comment type="subcellular location">
    <subcellularLocation>
        <location evidence="1">Cell membrane</location>
        <topology evidence="1">Peripheral membrane protein</topology>
        <orientation evidence="1">Cytoplasmic side</orientation>
    </subcellularLocation>
</comment>
<keyword evidence="5 10" id="KW-0067">ATP-binding</keyword>
<organism evidence="10">
    <name type="scientific">Ignisphaera aggregans</name>
    <dbReference type="NCBI Taxonomy" id="334771"/>
    <lineage>
        <taxon>Archaea</taxon>
        <taxon>Thermoproteota</taxon>
        <taxon>Thermoprotei</taxon>
        <taxon>Desulfurococcales</taxon>
        <taxon>Desulfurococcaceae</taxon>
        <taxon>Ignisphaera</taxon>
    </lineage>
</organism>
<evidence type="ECO:0000256" key="7">
    <source>
        <dbReference type="ARBA" id="ARBA00023136"/>
    </source>
</evidence>
<evidence type="ECO:0000313" key="10">
    <source>
        <dbReference type="EMBL" id="HHQ51196.1"/>
    </source>
</evidence>
<keyword evidence="6" id="KW-1278">Translocase</keyword>
<comment type="caution">
    <text evidence="10">The sequence shown here is derived from an EMBL/GenBank/DDBJ whole genome shotgun (WGS) entry which is preliminary data.</text>
</comment>
<dbReference type="InterPro" id="IPR003439">
    <property type="entry name" value="ABC_transporter-like_ATP-bd"/>
</dbReference>
<dbReference type="SUPFAM" id="SSF52540">
    <property type="entry name" value="P-loop containing nucleoside triphosphate hydrolases"/>
    <property type="match status" value="1"/>
</dbReference>
<dbReference type="GO" id="GO:0043215">
    <property type="term" value="P:daunorubicin transport"/>
    <property type="evidence" value="ECO:0007669"/>
    <property type="project" value="InterPro"/>
</dbReference>
<feature type="domain" description="ABC transporter" evidence="9">
    <location>
        <begin position="5"/>
        <end position="236"/>
    </location>
</feature>
<dbReference type="PANTHER" id="PTHR43582">
    <property type="entry name" value="LINEARMYCIN RESISTANCE ATP-BINDING PROTEIN LNRL"/>
    <property type="match status" value="1"/>
</dbReference>
<dbReference type="NCBIfam" id="TIGR01188">
    <property type="entry name" value="drrA"/>
    <property type="match status" value="1"/>
</dbReference>
<accession>A0A7J3Z8W5</accession>